<dbReference type="AlphaFoldDB" id="A0A2N4U5T8"/>
<proteinExistence type="inferred from homology"/>
<dbReference type="EMBL" id="PDNW01000005">
    <property type="protein sequence ID" value="PLC50369.1"/>
    <property type="molecule type" value="Genomic_DNA"/>
</dbReference>
<evidence type="ECO:0000313" key="3">
    <source>
        <dbReference type="EMBL" id="PLC50369.1"/>
    </source>
</evidence>
<dbReference type="CDD" id="cd13578">
    <property type="entry name" value="PBP2_Bug27"/>
    <property type="match status" value="1"/>
</dbReference>
<dbReference type="Proteomes" id="UP000234190">
    <property type="component" value="Unassembled WGS sequence"/>
</dbReference>
<dbReference type="PANTHER" id="PTHR42928">
    <property type="entry name" value="TRICARBOXYLATE-BINDING PROTEIN"/>
    <property type="match status" value="1"/>
</dbReference>
<sequence>MKMLKQSLIGLSLLLPLACIAKSYPEQPIRLIVPYAAGGGTDIAARMVAQELSPRLEQTIIVENKAGAATQIGTTQVVRAKPDGYTLLMGTANLATNTAFYDNLPYSVSRDLTAVIQITDVPVYIFVSTDSPIKDFASLIVAAKKGESLTYATAGVGSIPHLAGEIFSREAKLNISHVPYKGSSEAVIALISGQVAFSVDNLPPAYGQVKAGRIKPLAIAAKKRSLTFPDIPTLEELGYPVEASSWWGVMAPAGTPEKIITKLNTEIGAVIAEPKVRNYFIEQGMNPVGGSPQQFTQHIAAETNKWQKTVKDADIKIGN</sequence>
<feature type="chain" id="PRO_5014762468" evidence="2">
    <location>
        <begin position="22"/>
        <end position="319"/>
    </location>
</feature>
<keyword evidence="2" id="KW-0732">Signal</keyword>
<dbReference type="PANTHER" id="PTHR42928:SF5">
    <property type="entry name" value="BLR1237 PROTEIN"/>
    <property type="match status" value="1"/>
</dbReference>
<dbReference type="RefSeq" id="WP_102073472.1">
    <property type="nucleotide sequence ID" value="NZ_PDNW01000005.1"/>
</dbReference>
<protein>
    <submittedName>
        <fullName evidence="3">ABC transporter substrate-binding protein</fullName>
    </submittedName>
</protein>
<comment type="similarity">
    <text evidence="1">Belongs to the UPF0065 (bug) family.</text>
</comment>
<name>A0A2N4U5T8_9BURK</name>
<dbReference type="Pfam" id="PF03401">
    <property type="entry name" value="TctC"/>
    <property type="match status" value="1"/>
</dbReference>
<dbReference type="InterPro" id="IPR005064">
    <property type="entry name" value="BUG"/>
</dbReference>
<dbReference type="Gene3D" id="3.40.190.150">
    <property type="entry name" value="Bordetella uptake gene, domain 1"/>
    <property type="match status" value="1"/>
</dbReference>
<accession>A0A2N4U5T8</accession>
<dbReference type="OrthoDB" id="8678390at2"/>
<organism evidence="3 4">
    <name type="scientific">Pollutimonas subterranea</name>
    <dbReference type="NCBI Taxonomy" id="2045210"/>
    <lineage>
        <taxon>Bacteria</taxon>
        <taxon>Pseudomonadati</taxon>
        <taxon>Pseudomonadota</taxon>
        <taxon>Betaproteobacteria</taxon>
        <taxon>Burkholderiales</taxon>
        <taxon>Alcaligenaceae</taxon>
        <taxon>Pollutimonas</taxon>
    </lineage>
</organism>
<dbReference type="SUPFAM" id="SSF53850">
    <property type="entry name" value="Periplasmic binding protein-like II"/>
    <property type="match status" value="1"/>
</dbReference>
<feature type="signal peptide" evidence="2">
    <location>
        <begin position="1"/>
        <end position="21"/>
    </location>
</feature>
<comment type="caution">
    <text evidence="3">The sequence shown here is derived from an EMBL/GenBank/DDBJ whole genome shotgun (WGS) entry which is preliminary data.</text>
</comment>
<keyword evidence="4" id="KW-1185">Reference proteome</keyword>
<evidence type="ECO:0000313" key="4">
    <source>
        <dbReference type="Proteomes" id="UP000234190"/>
    </source>
</evidence>
<dbReference type="PIRSF" id="PIRSF017082">
    <property type="entry name" value="YflP"/>
    <property type="match status" value="1"/>
</dbReference>
<evidence type="ECO:0000256" key="2">
    <source>
        <dbReference type="SAM" id="SignalP"/>
    </source>
</evidence>
<evidence type="ECO:0000256" key="1">
    <source>
        <dbReference type="ARBA" id="ARBA00006987"/>
    </source>
</evidence>
<gene>
    <name evidence="3" type="ORF">CR159_07875</name>
</gene>
<reference evidence="3 4" key="1">
    <citation type="submission" date="2017-10" db="EMBL/GenBank/DDBJ databases">
        <title>Two draft genome sequences of Pusillimonas sp. strains isolated from a nitrate- and radionuclide-contaminated groundwater in Russia.</title>
        <authorList>
            <person name="Grouzdev D.S."/>
            <person name="Tourova T.P."/>
            <person name="Goeva M.A."/>
            <person name="Babich T.L."/>
            <person name="Sokolova D.S."/>
            <person name="Abdullin R."/>
            <person name="Poltaraus A.B."/>
            <person name="Toshchakov S.V."/>
            <person name="Nazina T.N."/>
        </authorList>
    </citation>
    <scope>NUCLEOTIDE SEQUENCE [LARGE SCALE GENOMIC DNA]</scope>
    <source>
        <strain evidence="3 4">JR1/69-3-13</strain>
    </source>
</reference>
<dbReference type="InterPro" id="IPR042100">
    <property type="entry name" value="Bug_dom1"/>
</dbReference>
<dbReference type="Gene3D" id="3.40.190.10">
    <property type="entry name" value="Periplasmic binding protein-like II"/>
    <property type="match status" value="1"/>
</dbReference>